<organism evidence="1 2">
    <name type="scientific">Alkaliphilus metalliredigens (strain QYMF)</name>
    <dbReference type="NCBI Taxonomy" id="293826"/>
    <lineage>
        <taxon>Bacteria</taxon>
        <taxon>Bacillati</taxon>
        <taxon>Bacillota</taxon>
        <taxon>Clostridia</taxon>
        <taxon>Peptostreptococcales</taxon>
        <taxon>Natronincolaceae</taxon>
        <taxon>Alkaliphilus</taxon>
    </lineage>
</organism>
<accession>A6TJY7</accession>
<proteinExistence type="predicted"/>
<protein>
    <submittedName>
        <fullName evidence="1">Uncharacterized protein</fullName>
    </submittedName>
</protein>
<keyword evidence="2" id="KW-1185">Reference proteome</keyword>
<dbReference type="EMBL" id="CP000724">
    <property type="protein sequence ID" value="ABR46505.1"/>
    <property type="molecule type" value="Genomic_DNA"/>
</dbReference>
<dbReference type="eggNOG" id="ENOG5033KJZ">
    <property type="taxonomic scope" value="Bacteria"/>
</dbReference>
<dbReference type="OrthoDB" id="3186506at2"/>
<dbReference type="Proteomes" id="UP000001572">
    <property type="component" value="Chromosome"/>
</dbReference>
<dbReference type="KEGG" id="amt:Amet_0272"/>
<dbReference type="AlphaFoldDB" id="A6TJY7"/>
<reference evidence="2" key="1">
    <citation type="journal article" date="2016" name="Genome Announc.">
        <title>Complete genome sequence of Alkaliphilus metalliredigens strain QYMF, an alkaliphilic and metal-reducing bacterium isolated from borax-contaminated leachate ponds.</title>
        <authorList>
            <person name="Hwang C."/>
            <person name="Copeland A."/>
            <person name="Lucas S."/>
            <person name="Lapidus A."/>
            <person name="Barry K."/>
            <person name="Detter J.C."/>
            <person name="Glavina Del Rio T."/>
            <person name="Hammon N."/>
            <person name="Israni S."/>
            <person name="Dalin E."/>
            <person name="Tice H."/>
            <person name="Pitluck S."/>
            <person name="Chertkov O."/>
            <person name="Brettin T."/>
            <person name="Bruce D."/>
            <person name="Han C."/>
            <person name="Schmutz J."/>
            <person name="Larimer F."/>
            <person name="Land M.L."/>
            <person name="Hauser L."/>
            <person name="Kyrpides N."/>
            <person name="Mikhailova N."/>
            <person name="Ye Q."/>
            <person name="Zhou J."/>
            <person name="Richardson P."/>
            <person name="Fields M.W."/>
        </authorList>
    </citation>
    <scope>NUCLEOTIDE SEQUENCE [LARGE SCALE GENOMIC DNA]</scope>
    <source>
        <strain evidence="2">QYMF</strain>
    </source>
</reference>
<evidence type="ECO:0000313" key="1">
    <source>
        <dbReference type="EMBL" id="ABR46505.1"/>
    </source>
</evidence>
<dbReference type="HOGENOM" id="CLU_181353_0_0_9"/>
<dbReference type="STRING" id="293826.Amet_0272"/>
<evidence type="ECO:0000313" key="2">
    <source>
        <dbReference type="Proteomes" id="UP000001572"/>
    </source>
</evidence>
<sequence>MMNGSYNITMITPLGPEKGTILLNADEEKLSGILKIMGNEKEFTGTAKGNSFEFSSELKKLITKIPFSAKGTVNGDTMEANIDSKFGQMKIIGKKA</sequence>
<gene>
    <name evidence="1" type="ordered locus">Amet_0272</name>
</gene>
<dbReference type="RefSeq" id="WP_011971414.1">
    <property type="nucleotide sequence ID" value="NC_009633.1"/>
</dbReference>
<name>A6TJY7_ALKMQ</name>